<evidence type="ECO:0000256" key="1">
    <source>
        <dbReference type="SAM" id="MobiDB-lite"/>
    </source>
</evidence>
<feature type="region of interest" description="Disordered" evidence="1">
    <location>
        <begin position="251"/>
        <end position="275"/>
    </location>
</feature>
<reference evidence="2 3" key="1">
    <citation type="submission" date="2019-03" db="EMBL/GenBank/DDBJ databases">
        <title>Nematode-trapping fungi genome.</title>
        <authorList>
            <person name="Vidal-Diez De Ulzurrun G."/>
        </authorList>
    </citation>
    <scope>NUCLEOTIDE SEQUENCE [LARGE SCALE GENOMIC DNA]</scope>
    <source>
        <strain evidence="2 3">TWF154</strain>
    </source>
</reference>
<gene>
    <name evidence="2" type="ORF">EYR41_007592</name>
</gene>
<sequence length="441" mass="51252">MPNLSTLHHDIRYQILALLSEYRSISSLIVASRPFYTTFQPHRIHFLSRFFLKRFEPEANLIVSLSKIRSLPDTPEVWYSFRLAVGDYIDEKFDHFQIPHNKDPDTLLSIRQNHETILKSTKRFLQDQIYPHQASKTPRNVSGAFPLPLPLNSGTYLQPTPSINEYYNIVGGFYRLWIWTLLHGSRYYSSHSSGESFGRGKEKRYVDDMYGYVLEGWGFWNIQNLQILAHWAIGWVDLAIDEEKIEVPPATCDMITDPDEERRRRDSRFQPSPDHDRRDIIGSLIRHNLIGLLKALGDTSALKDVVLDIINRSPFPQILTSLERGPGHYTPSCPGNLPKYVTFATESCIDPIRFRGVDPNRVEVRPLVSGTVEDRKAYEKVFRQRDKWMTMFDWLLGGLGAEPILEGADFWASVWDDWRLLEWGYWRPEFYFDGADECGTT</sequence>
<accession>A0A7C8PW02</accession>
<comment type="caution">
    <text evidence="2">The sequence shown here is derived from an EMBL/GenBank/DDBJ whole genome shotgun (WGS) entry which is preliminary data.</text>
</comment>
<dbReference type="EMBL" id="SOZJ01000004">
    <property type="protein sequence ID" value="TGJ68547.1"/>
    <property type="molecule type" value="Genomic_DNA"/>
</dbReference>
<dbReference type="AlphaFoldDB" id="A0A7C8PW02"/>
<organism evidence="2 3">
    <name type="scientific">Orbilia oligospora</name>
    <name type="common">Nematode-trapping fungus</name>
    <name type="synonym">Arthrobotrys oligospora</name>
    <dbReference type="NCBI Taxonomy" id="2813651"/>
    <lineage>
        <taxon>Eukaryota</taxon>
        <taxon>Fungi</taxon>
        <taxon>Dikarya</taxon>
        <taxon>Ascomycota</taxon>
        <taxon>Pezizomycotina</taxon>
        <taxon>Orbiliomycetes</taxon>
        <taxon>Orbiliales</taxon>
        <taxon>Orbiliaceae</taxon>
        <taxon>Orbilia</taxon>
    </lineage>
</organism>
<evidence type="ECO:0000313" key="3">
    <source>
        <dbReference type="Proteomes" id="UP000297595"/>
    </source>
</evidence>
<proteinExistence type="predicted"/>
<dbReference type="Proteomes" id="UP000297595">
    <property type="component" value="Unassembled WGS sequence"/>
</dbReference>
<protein>
    <submittedName>
        <fullName evidence="2">Uncharacterized protein</fullName>
    </submittedName>
</protein>
<feature type="compositionally biased region" description="Basic and acidic residues" evidence="1">
    <location>
        <begin position="260"/>
        <end position="275"/>
    </location>
</feature>
<evidence type="ECO:0000313" key="2">
    <source>
        <dbReference type="EMBL" id="TGJ68547.1"/>
    </source>
</evidence>
<name>A0A7C8PW02_ORBOL</name>